<organism evidence="1 2">
    <name type="scientific">Brachionus plicatilis</name>
    <name type="common">Marine rotifer</name>
    <name type="synonym">Brachionus muelleri</name>
    <dbReference type="NCBI Taxonomy" id="10195"/>
    <lineage>
        <taxon>Eukaryota</taxon>
        <taxon>Metazoa</taxon>
        <taxon>Spiralia</taxon>
        <taxon>Gnathifera</taxon>
        <taxon>Rotifera</taxon>
        <taxon>Eurotatoria</taxon>
        <taxon>Monogononta</taxon>
        <taxon>Pseudotrocha</taxon>
        <taxon>Ploima</taxon>
        <taxon>Brachionidae</taxon>
        <taxon>Brachionus</taxon>
    </lineage>
</organism>
<sequence>MTKPTGDNTFLSTISNFQHTNLNSGQWKKARDFLLSIEQHSISHIKNKIKATHLEHVLKFKIFITDRRSLKALSNLIKRRLPFLDYFKF</sequence>
<gene>
    <name evidence="1" type="ORF">BpHYR1_053689</name>
</gene>
<accession>A0A3M7SGF1</accession>
<evidence type="ECO:0000313" key="2">
    <source>
        <dbReference type="Proteomes" id="UP000276133"/>
    </source>
</evidence>
<reference evidence="1 2" key="1">
    <citation type="journal article" date="2018" name="Sci. Rep.">
        <title>Genomic signatures of local adaptation to the degree of environmental predictability in rotifers.</title>
        <authorList>
            <person name="Franch-Gras L."/>
            <person name="Hahn C."/>
            <person name="Garcia-Roger E.M."/>
            <person name="Carmona M.J."/>
            <person name="Serra M."/>
            <person name="Gomez A."/>
        </authorList>
    </citation>
    <scope>NUCLEOTIDE SEQUENCE [LARGE SCALE GENOMIC DNA]</scope>
    <source>
        <strain evidence="1">HYR1</strain>
    </source>
</reference>
<dbReference type="Proteomes" id="UP000276133">
    <property type="component" value="Unassembled WGS sequence"/>
</dbReference>
<dbReference type="EMBL" id="REGN01001403">
    <property type="protein sequence ID" value="RNA34873.1"/>
    <property type="molecule type" value="Genomic_DNA"/>
</dbReference>
<evidence type="ECO:0000313" key="1">
    <source>
        <dbReference type="EMBL" id="RNA34873.1"/>
    </source>
</evidence>
<comment type="caution">
    <text evidence="1">The sequence shown here is derived from an EMBL/GenBank/DDBJ whole genome shotgun (WGS) entry which is preliminary data.</text>
</comment>
<protein>
    <submittedName>
        <fullName evidence="1">Uncharacterized protein</fullName>
    </submittedName>
</protein>
<dbReference type="AlphaFoldDB" id="A0A3M7SGF1"/>
<proteinExistence type="predicted"/>
<keyword evidence="2" id="KW-1185">Reference proteome</keyword>
<name>A0A3M7SGF1_BRAPC</name>